<evidence type="ECO:0000256" key="2">
    <source>
        <dbReference type="ARBA" id="ARBA00022475"/>
    </source>
</evidence>
<name>A0A1D9MLW1_9ACTO</name>
<keyword evidence="4 6" id="KW-1133">Transmembrane helix</keyword>
<dbReference type="AlphaFoldDB" id="A0A1D9MLW1"/>
<feature type="transmembrane region" description="Helical" evidence="6">
    <location>
        <begin position="626"/>
        <end position="645"/>
    </location>
</feature>
<evidence type="ECO:0000313" key="7">
    <source>
        <dbReference type="EMBL" id="AOZ73361.1"/>
    </source>
</evidence>
<feature type="transmembrane region" description="Helical" evidence="6">
    <location>
        <begin position="185"/>
        <end position="212"/>
    </location>
</feature>
<protein>
    <recommendedName>
        <fullName evidence="9">TIGR00374 family protein</fullName>
    </recommendedName>
</protein>
<dbReference type="EMBL" id="CP017812">
    <property type="protein sequence ID" value="AOZ73361.1"/>
    <property type="molecule type" value="Genomic_DNA"/>
</dbReference>
<evidence type="ECO:0000256" key="3">
    <source>
        <dbReference type="ARBA" id="ARBA00022692"/>
    </source>
</evidence>
<dbReference type="OrthoDB" id="5242664at2"/>
<feature type="transmembrane region" description="Helical" evidence="6">
    <location>
        <begin position="119"/>
        <end position="142"/>
    </location>
</feature>
<feature type="transmembrane region" description="Helical" evidence="6">
    <location>
        <begin position="39"/>
        <end position="56"/>
    </location>
</feature>
<feature type="transmembrane region" description="Helical" evidence="6">
    <location>
        <begin position="817"/>
        <end position="842"/>
    </location>
</feature>
<feature type="transmembrane region" description="Helical" evidence="6">
    <location>
        <begin position="154"/>
        <end position="173"/>
    </location>
</feature>
<keyword evidence="8" id="KW-1185">Reference proteome</keyword>
<feature type="transmembrane region" description="Helical" evidence="6">
    <location>
        <begin position="768"/>
        <end position="788"/>
    </location>
</feature>
<evidence type="ECO:0000256" key="6">
    <source>
        <dbReference type="SAM" id="Phobius"/>
    </source>
</evidence>
<feature type="transmembrane region" description="Helical" evidence="6">
    <location>
        <begin position="657"/>
        <end position="676"/>
    </location>
</feature>
<evidence type="ECO:0000256" key="1">
    <source>
        <dbReference type="ARBA" id="ARBA00004651"/>
    </source>
</evidence>
<sequence>MSRADSPVEQPELLPLLAPSNPVLVVDAPLSPVHRPDNLWWSALDVVGIFLVLWAARWGDGSAATMAREAFFASLPDSSPKLAFPSVLIETLVFLLVTLLLMVPLVWRRRWSLLAEGAAALVFGIVLVGVFTELLPLIAPASWSALVFTRLGEAQVPVNFVVAALVAFLAALSGRISGRLERWSWLGLAVAGLFPVLSGVMGFPGAILSFVLGHLSARLTRFLVGADTAQASGVDLVEAIVRAGINPVRVVRSAPNFSPEKEHSFAPKVNLVNYSGSSRVVRNWLKTWKCPWGRKRLSAPFDWEVYLVTTPAQSHESSLAKMISHQAETLLADPDFLDPRQILRPTLVRVNPDLKEVANPTHLLQLAAQMPPVSLTGRTGRNYFVWDASGRTYSLTVLDPLQRLWTLLLDFLKDLRFRGLDRASATSVRGALERGALAQMLAAKAQVGMCEFTAISQTEDSLVVLSQVTESLRPWSQIPSEDFSDAMLLDAWEQLLRAHRVGLAHHGIDAQALAFNPSGQARLGVWRDAETSANELGQLVDLAQMLTLQALKVGAPRAVSLAESVLGKQLLTRVEKVLQPVALSKSLRAEAKAAGILPQLQKCLSSEDELDDTAQVELRSYSPKTVLSTILALVVVVVVFGSLSFDQVAAAMTGANPWWLLAAFGFSLLMFIGSAIPLQAFVPEKLGLGESTLVQVAGSVVALVAPAGIGPAALNLRFLSRKKVPTRVAVATVALIQVEQFVVTIVLLVLVTLLTGQQGALVMPSANVLWGGGLILIALLGLTFIGPVRGWLWEKIKPTWEQIWPRLLWLGSHPGRVAYGVFGSVLITVAAVASFGSALAAFGYSLDPALLAITYLVSNSAGALIPTPGGVGPVEAALSLGLRAAGIPASVAVSTALLFRLVTFWARLPLGWLALKFLQKRGTL</sequence>
<dbReference type="Proteomes" id="UP000176288">
    <property type="component" value="Chromosome"/>
</dbReference>
<gene>
    <name evidence="7" type="ORF">BK816_08830</name>
</gene>
<dbReference type="InterPro" id="IPR022791">
    <property type="entry name" value="L-PG_synthase/AglD"/>
</dbReference>
<dbReference type="GO" id="GO:0005886">
    <property type="term" value="C:plasma membrane"/>
    <property type="evidence" value="ECO:0007669"/>
    <property type="project" value="UniProtKB-SubCell"/>
</dbReference>
<accession>A0A1D9MLW1</accession>
<keyword evidence="5 6" id="KW-0472">Membrane</keyword>
<dbReference type="PANTHER" id="PTHR39087">
    <property type="entry name" value="UPF0104 MEMBRANE PROTEIN MJ1595"/>
    <property type="match status" value="1"/>
</dbReference>
<dbReference type="STRING" id="1912795.BK816_08830"/>
<dbReference type="PANTHER" id="PTHR39087:SF2">
    <property type="entry name" value="UPF0104 MEMBRANE PROTEIN MJ1595"/>
    <property type="match status" value="1"/>
</dbReference>
<evidence type="ECO:0000256" key="4">
    <source>
        <dbReference type="ARBA" id="ARBA00022989"/>
    </source>
</evidence>
<keyword evidence="3 6" id="KW-0812">Transmembrane</keyword>
<dbReference type="KEGG" id="avu:BK816_08830"/>
<dbReference type="Pfam" id="PF03706">
    <property type="entry name" value="LPG_synthase_TM"/>
    <property type="match status" value="1"/>
</dbReference>
<evidence type="ECO:0008006" key="9">
    <source>
        <dbReference type="Google" id="ProtNLM"/>
    </source>
</evidence>
<dbReference type="RefSeq" id="WP_071164824.1">
    <property type="nucleotide sequence ID" value="NZ_CP017812.1"/>
</dbReference>
<organism evidence="7 8">
    <name type="scientific">Boudabousia tangfeifanii</name>
    <dbReference type="NCBI Taxonomy" id="1912795"/>
    <lineage>
        <taxon>Bacteria</taxon>
        <taxon>Bacillati</taxon>
        <taxon>Actinomycetota</taxon>
        <taxon>Actinomycetes</taxon>
        <taxon>Actinomycetales</taxon>
        <taxon>Actinomycetaceae</taxon>
        <taxon>Boudabousia</taxon>
    </lineage>
</organism>
<comment type="subcellular location">
    <subcellularLocation>
        <location evidence="1">Cell membrane</location>
        <topology evidence="1">Multi-pass membrane protein</topology>
    </subcellularLocation>
</comment>
<dbReference type="NCBIfam" id="TIGR00374">
    <property type="entry name" value="flippase-like domain"/>
    <property type="match status" value="1"/>
</dbReference>
<proteinExistence type="predicted"/>
<reference evidence="7 8" key="1">
    <citation type="submission" date="2016-10" db="EMBL/GenBank/DDBJ databases">
        <title>Actinomyces aegypiusis sp. nov., isolated from the Aegypius monachus in Qinghai Tibet Plateau China.</title>
        <authorList>
            <person name="Wang Y."/>
        </authorList>
    </citation>
    <scope>NUCLEOTIDE SEQUENCE [LARGE SCALE GENOMIC DNA]</scope>
    <source>
        <strain evidence="7 8">VUL4_3</strain>
    </source>
</reference>
<evidence type="ECO:0000256" key="5">
    <source>
        <dbReference type="ARBA" id="ARBA00023136"/>
    </source>
</evidence>
<feature type="transmembrane region" description="Helical" evidence="6">
    <location>
        <begin position="82"/>
        <end position="107"/>
    </location>
</feature>
<evidence type="ECO:0000313" key="8">
    <source>
        <dbReference type="Proteomes" id="UP000176288"/>
    </source>
</evidence>
<keyword evidence="2" id="KW-1003">Cell membrane</keyword>
<feature type="transmembrane region" description="Helical" evidence="6">
    <location>
        <begin position="728"/>
        <end position="756"/>
    </location>
</feature>
<feature type="transmembrane region" description="Helical" evidence="6">
    <location>
        <begin position="696"/>
        <end position="716"/>
    </location>
</feature>